<proteinExistence type="predicted"/>
<protein>
    <submittedName>
        <fullName evidence="1">Lysyl-tRNA synthetase</fullName>
        <ecNumber evidence="1">6.1.1.6</ecNumber>
    </submittedName>
</protein>
<sequence>MADLDNFDSAKAIAESIGIKVEKSWVWAVS</sequence>
<dbReference type="EMBL" id="UGJB01000004">
    <property type="protein sequence ID" value="STQ09456.1"/>
    <property type="molecule type" value="Genomic_DNA"/>
</dbReference>
<dbReference type="AlphaFoldDB" id="A0A377LUD7"/>
<name>A0A377LUD7_ENTCL</name>
<evidence type="ECO:0000313" key="2">
    <source>
        <dbReference type="Proteomes" id="UP000255106"/>
    </source>
</evidence>
<accession>A0A377LUD7</accession>
<evidence type="ECO:0000313" key="1">
    <source>
        <dbReference type="EMBL" id="STQ09456.1"/>
    </source>
</evidence>
<dbReference type="GO" id="GO:0004824">
    <property type="term" value="F:lysine-tRNA ligase activity"/>
    <property type="evidence" value="ECO:0007669"/>
    <property type="project" value="UniProtKB-EC"/>
</dbReference>
<keyword evidence="1" id="KW-0436">Ligase</keyword>
<dbReference type="EC" id="6.1.1.6" evidence="1"/>
<reference evidence="1 2" key="1">
    <citation type="submission" date="2018-06" db="EMBL/GenBank/DDBJ databases">
        <authorList>
            <consortium name="Pathogen Informatics"/>
            <person name="Doyle S."/>
        </authorList>
    </citation>
    <scope>NUCLEOTIDE SEQUENCE [LARGE SCALE GENOMIC DNA]</scope>
    <source>
        <strain evidence="1 2">NCTC10005</strain>
    </source>
</reference>
<keyword evidence="1" id="KW-0030">Aminoacyl-tRNA synthetase</keyword>
<dbReference type="Proteomes" id="UP000255106">
    <property type="component" value="Unassembled WGS sequence"/>
</dbReference>
<gene>
    <name evidence="1" type="primary">lysS_2</name>
    <name evidence="1" type="ORF">NCTC10005_02163</name>
</gene>
<organism evidence="1 2">
    <name type="scientific">Enterobacter cloacae</name>
    <dbReference type="NCBI Taxonomy" id="550"/>
    <lineage>
        <taxon>Bacteria</taxon>
        <taxon>Pseudomonadati</taxon>
        <taxon>Pseudomonadota</taxon>
        <taxon>Gammaproteobacteria</taxon>
        <taxon>Enterobacterales</taxon>
        <taxon>Enterobacteriaceae</taxon>
        <taxon>Enterobacter</taxon>
        <taxon>Enterobacter cloacae complex</taxon>
    </lineage>
</organism>